<dbReference type="Pfam" id="PF13561">
    <property type="entry name" value="adh_short_C2"/>
    <property type="match status" value="1"/>
</dbReference>
<reference evidence="3 4" key="1">
    <citation type="submission" date="2017-01" db="EMBL/GenBank/DDBJ databases">
        <title>Complete Genome Sequence of Dolosigranulum pigrum isolated from a Patient with interstitial lung disease.</title>
        <authorList>
            <person name="Mukhopadhyay R."/>
            <person name="Joaquin J."/>
            <person name="Hogue R."/>
            <person name="Fitzgerald S."/>
            <person name="Jospin G."/>
            <person name="Eisen J.A."/>
            <person name="Chaturvedi V."/>
        </authorList>
    </citation>
    <scope>NUCLEOTIDE SEQUENCE [LARGE SCALE GENOMIC DNA]</scope>
    <source>
        <strain evidence="3 4">15S00348</strain>
    </source>
</reference>
<protein>
    <submittedName>
        <fullName evidence="3">Uncharacterized protein</fullName>
    </submittedName>
</protein>
<dbReference type="Proteomes" id="UP000190409">
    <property type="component" value="Unassembled WGS sequence"/>
</dbReference>
<proteinExistence type="inferred from homology"/>
<evidence type="ECO:0000313" key="4">
    <source>
        <dbReference type="Proteomes" id="UP000190409"/>
    </source>
</evidence>
<dbReference type="SUPFAM" id="SSF51735">
    <property type="entry name" value="NAD(P)-binding Rossmann-fold domains"/>
    <property type="match status" value="1"/>
</dbReference>
<dbReference type="EMBL" id="MUYF01000003">
    <property type="protein sequence ID" value="OOL80897.1"/>
    <property type="molecule type" value="Genomic_DNA"/>
</dbReference>
<dbReference type="InterPro" id="IPR002347">
    <property type="entry name" value="SDR_fam"/>
</dbReference>
<accession>A0A1S8KMD1</accession>
<dbReference type="InterPro" id="IPR051737">
    <property type="entry name" value="L-xylulose/Carbonyl_redctase"/>
</dbReference>
<sequence>MLAQLTRALALELAPYSIRVNSVSPTFVKTKDNKKLLETPLMYYEAHDQIPLKKYAEASDVASAICFLANDENNMITGHDLVVDGGWTIQ</sequence>
<gene>
    <name evidence="3" type="ORF">BWX42_03190</name>
</gene>
<dbReference type="Gene3D" id="3.40.50.720">
    <property type="entry name" value="NAD(P)-binding Rossmann-like Domain"/>
    <property type="match status" value="1"/>
</dbReference>
<comment type="similarity">
    <text evidence="1">Belongs to the short-chain dehydrogenases/reductases (SDR) family.</text>
</comment>
<dbReference type="GO" id="GO:0005997">
    <property type="term" value="P:xylulose metabolic process"/>
    <property type="evidence" value="ECO:0007669"/>
    <property type="project" value="TreeGrafter"/>
</dbReference>
<dbReference type="RefSeq" id="WP_077862414.1">
    <property type="nucleotide sequence ID" value="NZ_CALFGV010000022.1"/>
</dbReference>
<dbReference type="AlphaFoldDB" id="A0A1S8KMD1"/>
<dbReference type="PANTHER" id="PTHR44252">
    <property type="entry name" value="D-ERYTHRULOSE REDUCTASE"/>
    <property type="match status" value="1"/>
</dbReference>
<dbReference type="PRINTS" id="PR00081">
    <property type="entry name" value="GDHRDH"/>
</dbReference>
<comment type="caution">
    <text evidence="3">The sequence shown here is derived from an EMBL/GenBank/DDBJ whole genome shotgun (WGS) entry which is preliminary data.</text>
</comment>
<dbReference type="GO" id="GO:0050038">
    <property type="term" value="F:L-xylulose reductase (NADPH) activity"/>
    <property type="evidence" value="ECO:0007669"/>
    <property type="project" value="TreeGrafter"/>
</dbReference>
<dbReference type="GO" id="GO:0004090">
    <property type="term" value="F:carbonyl reductase (NADPH) activity"/>
    <property type="evidence" value="ECO:0007669"/>
    <property type="project" value="TreeGrafter"/>
</dbReference>
<organism evidence="3 4">
    <name type="scientific">Dolosigranulum pigrum</name>
    <dbReference type="NCBI Taxonomy" id="29394"/>
    <lineage>
        <taxon>Bacteria</taxon>
        <taxon>Bacillati</taxon>
        <taxon>Bacillota</taxon>
        <taxon>Bacilli</taxon>
        <taxon>Lactobacillales</taxon>
        <taxon>Carnobacteriaceae</taxon>
        <taxon>Dolosigranulum</taxon>
    </lineage>
</organism>
<name>A0A1S8KMD1_9LACT</name>
<keyword evidence="2" id="KW-0521">NADP</keyword>
<evidence type="ECO:0000256" key="2">
    <source>
        <dbReference type="ARBA" id="ARBA00022857"/>
    </source>
</evidence>
<evidence type="ECO:0000313" key="3">
    <source>
        <dbReference type="EMBL" id="OOL80897.1"/>
    </source>
</evidence>
<evidence type="ECO:0000256" key="1">
    <source>
        <dbReference type="ARBA" id="ARBA00006484"/>
    </source>
</evidence>
<dbReference type="PANTHER" id="PTHR44252:SF3">
    <property type="entry name" value="D-ERYTHRULOSE REDUCTASE-RELATED"/>
    <property type="match status" value="1"/>
</dbReference>
<dbReference type="GO" id="GO:0006006">
    <property type="term" value="P:glucose metabolic process"/>
    <property type="evidence" value="ECO:0007669"/>
    <property type="project" value="TreeGrafter"/>
</dbReference>
<dbReference type="InterPro" id="IPR036291">
    <property type="entry name" value="NAD(P)-bd_dom_sf"/>
</dbReference>